<keyword evidence="3 6" id="KW-1133">Transmembrane helix</keyword>
<feature type="transmembrane region" description="Helical" evidence="6">
    <location>
        <begin position="136"/>
        <end position="156"/>
    </location>
</feature>
<feature type="domain" description="Major facilitator superfamily (MFS) profile" evidence="7">
    <location>
        <begin position="8"/>
        <end position="492"/>
    </location>
</feature>
<sequence>MNTRRWWALSALSLAVFAVGIDTIVLTVALPTLSVDLRASTSQLQWFTAAYTLVLAAALLPAGSLGDRFGRKRLLLGALILFGIASPACAYARSAAELIAARAALGLAAAVILPLSMAAVPVLFPGRDEQRRAMTIWVTATALGLPLGPILGGWLLQTFWWGSVFLVNVPLVLCAVVAVTRLVPESSGAVAGRFDIAGALLSVAGLLGVTYGLIAAGAYPWGHLGVLVPLAAGLTALVAFGRRERRCRHPLVDPTLLRRREFTVGAGLAALVNFTMFGVLFTLPLYLQSVLGADAFETGLGLLPLIGGLVVGARGVTVLSVWMGPGAVIGIGFALLAVGCGVGTTTSPGSGTGLLIGWLTVAGVGLGVIMPTAIAAATATLTPDDAASGSALTQALRQVGGTIGVAVLGTALTATYCAHLTGLPAGLPPQVRDAVSASASSGATAARRLGLPDLVTDVHAAFVDGMAVALWISVAAAVAGLVGACVLLPLRAEPAPPQPHPDATPEYAELPPMNHRG</sequence>
<feature type="transmembrane region" description="Helical" evidence="6">
    <location>
        <begin position="299"/>
        <end position="319"/>
    </location>
</feature>
<proteinExistence type="predicted"/>
<feature type="region of interest" description="Disordered" evidence="5">
    <location>
        <begin position="494"/>
        <end position="517"/>
    </location>
</feature>
<dbReference type="Pfam" id="PF07690">
    <property type="entry name" value="MFS_1"/>
    <property type="match status" value="1"/>
</dbReference>
<name>A0A9X4RFD4_9ACTN</name>
<feature type="transmembrane region" description="Helical" evidence="6">
    <location>
        <begin position="196"/>
        <end position="215"/>
    </location>
</feature>
<dbReference type="Proteomes" id="UP001152755">
    <property type="component" value="Unassembled WGS sequence"/>
</dbReference>
<feature type="transmembrane region" description="Helical" evidence="6">
    <location>
        <begin position="326"/>
        <end position="344"/>
    </location>
</feature>
<protein>
    <submittedName>
        <fullName evidence="8">MFS transporter</fullName>
    </submittedName>
</protein>
<dbReference type="Gene3D" id="1.20.1250.20">
    <property type="entry name" value="MFS general substrate transporter like domains"/>
    <property type="match status" value="2"/>
</dbReference>
<dbReference type="InterPro" id="IPR036259">
    <property type="entry name" value="MFS_trans_sf"/>
</dbReference>
<evidence type="ECO:0000256" key="6">
    <source>
        <dbReference type="SAM" id="Phobius"/>
    </source>
</evidence>
<feature type="transmembrane region" description="Helical" evidence="6">
    <location>
        <begin position="74"/>
        <end position="93"/>
    </location>
</feature>
<dbReference type="PANTHER" id="PTHR42718">
    <property type="entry name" value="MAJOR FACILITATOR SUPERFAMILY MULTIDRUG TRANSPORTER MFSC"/>
    <property type="match status" value="1"/>
</dbReference>
<gene>
    <name evidence="8" type="ORF">NVS88_18720</name>
</gene>
<evidence type="ECO:0000256" key="1">
    <source>
        <dbReference type="ARBA" id="ARBA00004651"/>
    </source>
</evidence>
<feature type="transmembrane region" description="Helical" evidence="6">
    <location>
        <begin position="399"/>
        <end position="421"/>
    </location>
</feature>
<organism evidence="8 9">
    <name type="scientific">Speluncibacter jeojiensis</name>
    <dbReference type="NCBI Taxonomy" id="2710754"/>
    <lineage>
        <taxon>Bacteria</taxon>
        <taxon>Bacillati</taxon>
        <taxon>Actinomycetota</taxon>
        <taxon>Actinomycetes</taxon>
        <taxon>Mycobacteriales</taxon>
        <taxon>Speluncibacteraceae</taxon>
        <taxon>Speluncibacter</taxon>
    </lineage>
</organism>
<accession>A0A9X4RFD4</accession>
<reference evidence="8" key="1">
    <citation type="submission" date="2022-08" db="EMBL/GenBank/DDBJ databases">
        <title>Genome analysis of Corynebacteriales strain.</title>
        <authorList>
            <person name="Lee S.D."/>
        </authorList>
    </citation>
    <scope>NUCLEOTIDE SEQUENCE</scope>
    <source>
        <strain evidence="8">D3-21</strain>
    </source>
</reference>
<dbReference type="SUPFAM" id="SSF103473">
    <property type="entry name" value="MFS general substrate transporter"/>
    <property type="match status" value="1"/>
</dbReference>
<dbReference type="InterPro" id="IPR020846">
    <property type="entry name" value="MFS_dom"/>
</dbReference>
<dbReference type="EMBL" id="JANRHA010000015">
    <property type="protein sequence ID" value="MDG3016594.1"/>
    <property type="molecule type" value="Genomic_DNA"/>
</dbReference>
<dbReference type="InterPro" id="IPR011701">
    <property type="entry name" value="MFS"/>
</dbReference>
<dbReference type="RefSeq" id="WP_332520579.1">
    <property type="nucleotide sequence ID" value="NZ_JANRHA010000015.1"/>
</dbReference>
<feature type="transmembrane region" description="Helical" evidence="6">
    <location>
        <begin position="262"/>
        <end position="287"/>
    </location>
</feature>
<feature type="transmembrane region" description="Helical" evidence="6">
    <location>
        <begin position="356"/>
        <end position="378"/>
    </location>
</feature>
<feature type="transmembrane region" description="Helical" evidence="6">
    <location>
        <begin position="221"/>
        <end position="241"/>
    </location>
</feature>
<evidence type="ECO:0000313" key="8">
    <source>
        <dbReference type="EMBL" id="MDG3016594.1"/>
    </source>
</evidence>
<keyword evidence="4 6" id="KW-0472">Membrane</keyword>
<dbReference type="GO" id="GO:0005886">
    <property type="term" value="C:plasma membrane"/>
    <property type="evidence" value="ECO:0007669"/>
    <property type="project" value="UniProtKB-SubCell"/>
</dbReference>
<keyword evidence="2 6" id="KW-0812">Transmembrane</keyword>
<dbReference type="GO" id="GO:0022857">
    <property type="term" value="F:transmembrane transporter activity"/>
    <property type="evidence" value="ECO:0007669"/>
    <property type="project" value="InterPro"/>
</dbReference>
<feature type="transmembrane region" description="Helical" evidence="6">
    <location>
        <begin position="43"/>
        <end position="62"/>
    </location>
</feature>
<feature type="transmembrane region" description="Helical" evidence="6">
    <location>
        <begin position="162"/>
        <end position="184"/>
    </location>
</feature>
<evidence type="ECO:0000259" key="7">
    <source>
        <dbReference type="PROSITE" id="PS50850"/>
    </source>
</evidence>
<evidence type="ECO:0000256" key="3">
    <source>
        <dbReference type="ARBA" id="ARBA00022989"/>
    </source>
</evidence>
<feature type="transmembrane region" description="Helical" evidence="6">
    <location>
        <begin position="99"/>
        <end position="124"/>
    </location>
</feature>
<dbReference type="PROSITE" id="PS50850">
    <property type="entry name" value="MFS"/>
    <property type="match status" value="1"/>
</dbReference>
<dbReference type="AlphaFoldDB" id="A0A9X4RFD4"/>
<comment type="caution">
    <text evidence="8">The sequence shown here is derived from an EMBL/GenBank/DDBJ whole genome shotgun (WGS) entry which is preliminary data.</text>
</comment>
<evidence type="ECO:0000256" key="4">
    <source>
        <dbReference type="ARBA" id="ARBA00023136"/>
    </source>
</evidence>
<evidence type="ECO:0000256" key="5">
    <source>
        <dbReference type="SAM" id="MobiDB-lite"/>
    </source>
</evidence>
<evidence type="ECO:0000256" key="2">
    <source>
        <dbReference type="ARBA" id="ARBA00022692"/>
    </source>
</evidence>
<comment type="subcellular location">
    <subcellularLocation>
        <location evidence="1">Cell membrane</location>
        <topology evidence="1">Multi-pass membrane protein</topology>
    </subcellularLocation>
</comment>
<feature type="transmembrane region" description="Helical" evidence="6">
    <location>
        <begin position="468"/>
        <end position="490"/>
    </location>
</feature>
<evidence type="ECO:0000313" key="9">
    <source>
        <dbReference type="Proteomes" id="UP001152755"/>
    </source>
</evidence>
<dbReference type="PANTHER" id="PTHR42718:SF42">
    <property type="entry name" value="EXPORT PROTEIN"/>
    <property type="match status" value="1"/>
</dbReference>
<keyword evidence="9" id="KW-1185">Reference proteome</keyword>